<dbReference type="AlphaFoldDB" id="A0AAN8PYW8"/>
<accession>A0AAN8PYW8</accession>
<evidence type="ECO:0000313" key="2">
    <source>
        <dbReference type="EMBL" id="KAK6626331.1"/>
    </source>
</evidence>
<reference evidence="2 3" key="1">
    <citation type="submission" date="2023-10" db="EMBL/GenBank/DDBJ databases">
        <title>Genomes of two closely related lineages of the louse Polyplax serrata with different host specificities.</title>
        <authorList>
            <person name="Martinu J."/>
            <person name="Tarabai H."/>
            <person name="Stefka J."/>
            <person name="Hypsa V."/>
        </authorList>
    </citation>
    <scope>NUCLEOTIDE SEQUENCE [LARGE SCALE GENOMIC DNA]</scope>
    <source>
        <strain evidence="2">HR10_N</strain>
    </source>
</reference>
<dbReference type="EMBL" id="JAWJWE010000037">
    <property type="protein sequence ID" value="KAK6626331.1"/>
    <property type="molecule type" value="Genomic_DNA"/>
</dbReference>
<comment type="caution">
    <text evidence="2">The sequence shown here is derived from an EMBL/GenBank/DDBJ whole genome shotgun (WGS) entry which is preliminary data.</text>
</comment>
<organism evidence="2 3">
    <name type="scientific">Polyplax serrata</name>
    <name type="common">Common mouse louse</name>
    <dbReference type="NCBI Taxonomy" id="468196"/>
    <lineage>
        <taxon>Eukaryota</taxon>
        <taxon>Metazoa</taxon>
        <taxon>Ecdysozoa</taxon>
        <taxon>Arthropoda</taxon>
        <taxon>Hexapoda</taxon>
        <taxon>Insecta</taxon>
        <taxon>Pterygota</taxon>
        <taxon>Neoptera</taxon>
        <taxon>Paraneoptera</taxon>
        <taxon>Psocodea</taxon>
        <taxon>Troctomorpha</taxon>
        <taxon>Phthiraptera</taxon>
        <taxon>Anoplura</taxon>
        <taxon>Polyplacidae</taxon>
        <taxon>Polyplax</taxon>
    </lineage>
</organism>
<protein>
    <submittedName>
        <fullName evidence="2">Uncharacterized protein</fullName>
    </submittedName>
</protein>
<dbReference type="Proteomes" id="UP001372834">
    <property type="component" value="Unassembled WGS sequence"/>
</dbReference>
<evidence type="ECO:0000313" key="3">
    <source>
        <dbReference type="Proteomes" id="UP001372834"/>
    </source>
</evidence>
<evidence type="ECO:0000256" key="1">
    <source>
        <dbReference type="SAM" id="MobiDB-lite"/>
    </source>
</evidence>
<feature type="region of interest" description="Disordered" evidence="1">
    <location>
        <begin position="27"/>
        <end position="54"/>
    </location>
</feature>
<proteinExistence type="predicted"/>
<sequence>MFSSLNPKNGNKKLKILVCKKQEKKVLENKKRRNERESRQEERRGWKRGDWSEGRAEADVKLTRFSQGQPHKESFKAQTPCNYKYSADTKYLQVFVEKPKRPPTSLTSG</sequence>
<name>A0AAN8PYW8_POLSC</name>
<gene>
    <name evidence="2" type="ORF">RUM43_006642</name>
</gene>